<evidence type="ECO:0000313" key="2">
    <source>
        <dbReference type="EMBL" id="MFD2236740.1"/>
    </source>
</evidence>
<keyword evidence="1" id="KW-0812">Transmembrane</keyword>
<keyword evidence="1" id="KW-1133">Transmembrane helix</keyword>
<reference evidence="3" key="1">
    <citation type="journal article" date="2019" name="Int. J. Syst. Evol. Microbiol.">
        <title>The Global Catalogue of Microorganisms (GCM) 10K type strain sequencing project: providing services to taxonomists for standard genome sequencing and annotation.</title>
        <authorList>
            <consortium name="The Broad Institute Genomics Platform"/>
            <consortium name="The Broad Institute Genome Sequencing Center for Infectious Disease"/>
            <person name="Wu L."/>
            <person name="Ma J."/>
        </authorList>
    </citation>
    <scope>NUCLEOTIDE SEQUENCE [LARGE SCALE GENOMIC DNA]</scope>
    <source>
        <strain evidence="3">ZS-35-S2</strain>
    </source>
</reference>
<evidence type="ECO:0000256" key="1">
    <source>
        <dbReference type="SAM" id="Phobius"/>
    </source>
</evidence>
<gene>
    <name evidence="2" type="ORF">ACFSKQ_04590</name>
</gene>
<feature type="transmembrane region" description="Helical" evidence="1">
    <location>
        <begin position="12"/>
        <end position="34"/>
    </location>
</feature>
<dbReference type="RefSeq" id="WP_209739973.1">
    <property type="nucleotide sequence ID" value="NZ_CP072611.1"/>
</dbReference>
<evidence type="ECO:0000313" key="3">
    <source>
        <dbReference type="Proteomes" id="UP001597371"/>
    </source>
</evidence>
<dbReference type="EMBL" id="JBHUIJ010000005">
    <property type="protein sequence ID" value="MFD2236740.1"/>
    <property type="molecule type" value="Genomic_DNA"/>
</dbReference>
<accession>A0ABW5CKX1</accession>
<protein>
    <recommendedName>
        <fullName evidence="4">Major facilitator superfamily (MFS) profile domain-containing protein</fullName>
    </recommendedName>
</protein>
<organism evidence="2 3">
    <name type="scientific">Aureimonas populi</name>
    <dbReference type="NCBI Taxonomy" id="1701758"/>
    <lineage>
        <taxon>Bacteria</taxon>
        <taxon>Pseudomonadati</taxon>
        <taxon>Pseudomonadota</taxon>
        <taxon>Alphaproteobacteria</taxon>
        <taxon>Hyphomicrobiales</taxon>
        <taxon>Aurantimonadaceae</taxon>
        <taxon>Aureimonas</taxon>
    </lineage>
</organism>
<comment type="caution">
    <text evidence="2">The sequence shown here is derived from an EMBL/GenBank/DDBJ whole genome shotgun (WGS) entry which is preliminary data.</text>
</comment>
<sequence>MSDRMVGQMGWSIVFSLASAIVGFVAATYGPLWIGWGASMSAAGMIASVSGLILLAACVLGPHRRGVATPA</sequence>
<dbReference type="Proteomes" id="UP001597371">
    <property type="component" value="Unassembled WGS sequence"/>
</dbReference>
<proteinExistence type="predicted"/>
<keyword evidence="1" id="KW-0472">Membrane</keyword>
<name>A0ABW5CKX1_9HYPH</name>
<feature type="transmembrane region" description="Helical" evidence="1">
    <location>
        <begin position="40"/>
        <end position="60"/>
    </location>
</feature>
<keyword evidence="3" id="KW-1185">Reference proteome</keyword>
<evidence type="ECO:0008006" key="4">
    <source>
        <dbReference type="Google" id="ProtNLM"/>
    </source>
</evidence>